<dbReference type="GO" id="GO:0005811">
    <property type="term" value="C:lipid droplet"/>
    <property type="evidence" value="ECO:0007669"/>
    <property type="project" value="TreeGrafter"/>
</dbReference>
<dbReference type="GO" id="GO:0035336">
    <property type="term" value="P:long-chain fatty-acyl-CoA metabolic process"/>
    <property type="evidence" value="ECO:0007669"/>
    <property type="project" value="TreeGrafter"/>
</dbReference>
<keyword evidence="3" id="KW-0547">Nucleotide-binding</keyword>
<comment type="similarity">
    <text evidence="1">Belongs to the ATP-dependent AMP-binding enzyme family.</text>
</comment>
<dbReference type="GO" id="GO:0005886">
    <property type="term" value="C:plasma membrane"/>
    <property type="evidence" value="ECO:0007669"/>
    <property type="project" value="TreeGrafter"/>
</dbReference>
<dbReference type="InterPro" id="IPR000873">
    <property type="entry name" value="AMP-dep_synth/lig_dom"/>
</dbReference>
<dbReference type="Proteomes" id="UP000289152">
    <property type="component" value="Unassembled WGS sequence"/>
</dbReference>
<name>A0A4Q1BSE4_TREME</name>
<evidence type="ECO:0000256" key="4">
    <source>
        <dbReference type="ARBA" id="ARBA00022840"/>
    </source>
</evidence>
<dbReference type="PANTHER" id="PTHR43272">
    <property type="entry name" value="LONG-CHAIN-FATTY-ACID--COA LIGASE"/>
    <property type="match status" value="1"/>
</dbReference>
<comment type="caution">
    <text evidence="7">The sequence shown here is derived from an EMBL/GenBank/DDBJ whole genome shotgun (WGS) entry which is preliminary data.</text>
</comment>
<gene>
    <name evidence="7" type="ORF">M231_01801</name>
</gene>
<sequence>MSKLACVPLPSDPSIRRCHLSVDKLLTRPAGEEVVIVGDIYSYASKKYGDKIACYYRDVIGVVEEIKKVDRDGKEKEKVWKYFTLSTPKPVTYNQLDQIVTTLTSGLINLGFTNPSLPIPSRPRVSIYADTCLNWQLMAQTFARLGHTITTAYTTLGEEGLIVSLEEPEVELVFCGEGQLNLVGKVLEKVEKVKWVVYDDKETVDTPTLEQISKTVESRGGKIITFTALKQLGLDKPVRAEDLGPKPTEEDLFCIMYTSGSTGPPKGVMLSNANVISSLAGSIKLFETIFRPESDLLMAYLPLAHILEQFLEYTFLLLGVPLAYASVKTLLDDSVRNCQGDFAAYKPTLFAGVPAVFEMIRKGMMKKISDAGPIVGTVFSFAVWGKKTLPWPLNAIIDRVLFGRVKQATGGRVRMTVCGGGALSESTQIFLSTVLAPIMQGYGLTETCGMSTITTPDRWSVGSVGTLGPSTELKLHSLPELGYLTNVNPPQGEIWLRGSNVCKGYFNRPELTAEAFTDDGWLKTGDIGRWSSDGTLRIVDRIKHLVKLQNGEYLALDKVESIYKACDVVMMICIVAPPQAERPIAIVYPHDGNLRNYLSAAKLPSNGTPQSWAKDEKVVNIILGQLLAVGQRAGLSKAEWVRDVIMTDEEWSPENGLLTPSMKLARTTIAQRYKDEIEASLAKQ</sequence>
<dbReference type="InterPro" id="IPR042099">
    <property type="entry name" value="ANL_N_sf"/>
</dbReference>
<feature type="domain" description="AMP-dependent synthetase/ligase" evidence="6">
    <location>
        <begin position="87"/>
        <end position="506"/>
    </location>
</feature>
<dbReference type="EMBL" id="SDIL01000013">
    <property type="protein sequence ID" value="RXK40953.1"/>
    <property type="molecule type" value="Genomic_DNA"/>
</dbReference>
<dbReference type="STRING" id="5217.A0A4Q1BSE4"/>
<dbReference type="PANTHER" id="PTHR43272:SF83">
    <property type="entry name" value="ACYL-COA SYNTHETASE LONG-CHAIN, ISOFORM J"/>
    <property type="match status" value="1"/>
</dbReference>
<dbReference type="GO" id="GO:0004467">
    <property type="term" value="F:long-chain fatty acid-CoA ligase activity"/>
    <property type="evidence" value="ECO:0007669"/>
    <property type="project" value="UniProtKB-EC"/>
</dbReference>
<evidence type="ECO:0000259" key="6">
    <source>
        <dbReference type="Pfam" id="PF00501"/>
    </source>
</evidence>
<dbReference type="InterPro" id="IPR020845">
    <property type="entry name" value="AMP-binding_CS"/>
</dbReference>
<accession>A0A4Q1BSE4</accession>
<keyword evidence="8" id="KW-1185">Reference proteome</keyword>
<reference evidence="7 8" key="1">
    <citation type="submission" date="2016-06" db="EMBL/GenBank/DDBJ databases">
        <title>Evolution of pathogenesis and genome organization in the Tremellales.</title>
        <authorList>
            <person name="Cuomo C."/>
            <person name="Litvintseva A."/>
            <person name="Heitman J."/>
            <person name="Chen Y."/>
            <person name="Sun S."/>
            <person name="Springer D."/>
            <person name="Dromer F."/>
            <person name="Young S."/>
            <person name="Zeng Q."/>
            <person name="Chapman S."/>
            <person name="Gujja S."/>
            <person name="Saif S."/>
            <person name="Birren B."/>
        </authorList>
    </citation>
    <scope>NUCLEOTIDE SEQUENCE [LARGE SCALE GENOMIC DNA]</scope>
    <source>
        <strain evidence="7 8">ATCC 28783</strain>
    </source>
</reference>
<dbReference type="VEuPathDB" id="FungiDB:TREMEDRAFT_27383"/>
<dbReference type="InParanoid" id="A0A4Q1BSE4"/>
<dbReference type="AlphaFoldDB" id="A0A4Q1BSE4"/>
<evidence type="ECO:0000256" key="3">
    <source>
        <dbReference type="ARBA" id="ARBA00022741"/>
    </source>
</evidence>
<proteinExistence type="inferred from homology"/>
<dbReference type="Gene3D" id="3.40.50.12780">
    <property type="entry name" value="N-terminal domain of ligase-like"/>
    <property type="match status" value="1"/>
</dbReference>
<protein>
    <recommendedName>
        <fullName evidence="6">AMP-dependent synthetase/ligase domain-containing protein</fullName>
    </recommendedName>
</protein>
<dbReference type="SUPFAM" id="SSF56801">
    <property type="entry name" value="Acetyl-CoA synthetase-like"/>
    <property type="match status" value="1"/>
</dbReference>
<evidence type="ECO:0000256" key="1">
    <source>
        <dbReference type="ARBA" id="ARBA00006432"/>
    </source>
</evidence>
<evidence type="ECO:0000256" key="5">
    <source>
        <dbReference type="ARBA" id="ARBA00036813"/>
    </source>
</evidence>
<evidence type="ECO:0000256" key="2">
    <source>
        <dbReference type="ARBA" id="ARBA00022598"/>
    </source>
</evidence>
<evidence type="ECO:0000313" key="7">
    <source>
        <dbReference type="EMBL" id="RXK40953.1"/>
    </source>
</evidence>
<evidence type="ECO:0000313" key="8">
    <source>
        <dbReference type="Proteomes" id="UP000289152"/>
    </source>
</evidence>
<organism evidence="7 8">
    <name type="scientific">Tremella mesenterica</name>
    <name type="common">Jelly fungus</name>
    <dbReference type="NCBI Taxonomy" id="5217"/>
    <lineage>
        <taxon>Eukaryota</taxon>
        <taxon>Fungi</taxon>
        <taxon>Dikarya</taxon>
        <taxon>Basidiomycota</taxon>
        <taxon>Agaricomycotina</taxon>
        <taxon>Tremellomycetes</taxon>
        <taxon>Tremellales</taxon>
        <taxon>Tremellaceae</taxon>
        <taxon>Tremella</taxon>
    </lineage>
</organism>
<dbReference type="Pfam" id="PF00501">
    <property type="entry name" value="AMP-binding"/>
    <property type="match status" value="1"/>
</dbReference>
<dbReference type="GO" id="GO:0005524">
    <property type="term" value="F:ATP binding"/>
    <property type="evidence" value="ECO:0007669"/>
    <property type="project" value="UniProtKB-KW"/>
</dbReference>
<dbReference type="PROSITE" id="PS00455">
    <property type="entry name" value="AMP_BINDING"/>
    <property type="match status" value="1"/>
</dbReference>
<dbReference type="OrthoDB" id="1700726at2759"/>
<keyword evidence="4" id="KW-0067">ATP-binding</keyword>
<comment type="catalytic activity">
    <reaction evidence="5">
        <text>a long-chain fatty acid + ATP + CoA = a long-chain fatty acyl-CoA + AMP + diphosphate</text>
        <dbReference type="Rhea" id="RHEA:15421"/>
        <dbReference type="ChEBI" id="CHEBI:30616"/>
        <dbReference type="ChEBI" id="CHEBI:33019"/>
        <dbReference type="ChEBI" id="CHEBI:57287"/>
        <dbReference type="ChEBI" id="CHEBI:57560"/>
        <dbReference type="ChEBI" id="CHEBI:83139"/>
        <dbReference type="ChEBI" id="CHEBI:456215"/>
        <dbReference type="EC" id="6.2.1.3"/>
    </reaction>
</comment>
<keyword evidence="2" id="KW-0436">Ligase</keyword>
<dbReference type="GO" id="GO:0005783">
    <property type="term" value="C:endoplasmic reticulum"/>
    <property type="evidence" value="ECO:0007669"/>
    <property type="project" value="TreeGrafter"/>
</dbReference>